<comment type="function">
    <text evidence="6">Required for the formation of N(7)-methylguanine at position 46 (m7G46) in tRNA. In the complex, it is required to stabilize and induce conformational changes of the catalytic subunit.</text>
</comment>
<evidence type="ECO:0000256" key="7">
    <source>
        <dbReference type="PROSITE-ProRule" id="PRU00221"/>
    </source>
</evidence>
<dbReference type="GO" id="GO:0106004">
    <property type="term" value="P:tRNA (guanine-N7)-methylation"/>
    <property type="evidence" value="ECO:0007669"/>
    <property type="project" value="UniProtKB-UniRule"/>
</dbReference>
<sequence>MAALPYQRLAYSPQADLLALAFGPHLHVCDLSTGTIVATTEITEENAAHLSSPTHVLECPKIKQRVPLPAQPAAQAEATVAPPANESAPAAEHPPPATATRVTTSVPPKPSAAATKVIPGDATVDQQVVRPELTGADIRSVVFSPDGRYLAVNRDDKALYLWDTTAWQLRAGFCTLRRCNSLAFTRDSACLLAADKFGDVYRYRLADLVDAAPADGGPIHDTLDDELIMGHVSMILDMAVTPGDGYVVTGDRDEKIRISQYPNCYTIQAFALAHTAFVSALAVPGWAAGPPLLLSGGGDGRFIVWDYVRGLATQIWELNKLFTELAGLTPRRVNVRRIRLSRTDQLAAVICEALPYVALFDLVTPDSGEFVARFRQLLPTVRPPLDLIFDRSDRLWVTGESSTSEPKPSLVEAFAVGADGQYGAVSPGEAQAFTGVFAIHTRTVAKLPCAQSLEEYRKDPTRDAHES</sequence>
<dbReference type="InterPro" id="IPR001680">
    <property type="entry name" value="WD40_rpt"/>
</dbReference>
<evidence type="ECO:0000256" key="3">
    <source>
        <dbReference type="ARBA" id="ARBA00022694"/>
    </source>
</evidence>
<dbReference type="Pfam" id="PF00400">
    <property type="entry name" value="WD40"/>
    <property type="match status" value="2"/>
</dbReference>
<dbReference type="Proteomes" id="UP001150569">
    <property type="component" value="Unassembled WGS sequence"/>
</dbReference>
<keyword evidence="2 6" id="KW-0853">WD repeat</keyword>
<dbReference type="InterPro" id="IPR015943">
    <property type="entry name" value="WD40/YVTN_repeat-like_dom_sf"/>
</dbReference>
<keyword evidence="5 6" id="KW-0539">Nucleus</keyword>
<evidence type="ECO:0000256" key="8">
    <source>
        <dbReference type="SAM" id="MobiDB-lite"/>
    </source>
</evidence>
<gene>
    <name evidence="9" type="ORF">IWQ60_001634</name>
</gene>
<comment type="pathway">
    <text evidence="6">tRNA modification; N(7)-methylguanine-tRNA biosynthesis.</text>
</comment>
<dbReference type="GO" id="GO:0043527">
    <property type="term" value="C:tRNA methyltransferase complex"/>
    <property type="evidence" value="ECO:0007669"/>
    <property type="project" value="TreeGrafter"/>
</dbReference>
<feature type="region of interest" description="Disordered" evidence="8">
    <location>
        <begin position="69"/>
        <end position="115"/>
    </location>
</feature>
<keyword evidence="3 6" id="KW-0819">tRNA processing</keyword>
<evidence type="ECO:0008006" key="11">
    <source>
        <dbReference type="Google" id="ProtNLM"/>
    </source>
</evidence>
<feature type="compositionally biased region" description="Low complexity" evidence="8">
    <location>
        <begin position="69"/>
        <end position="91"/>
    </location>
</feature>
<dbReference type="GO" id="GO:0005634">
    <property type="term" value="C:nucleus"/>
    <property type="evidence" value="ECO:0007669"/>
    <property type="project" value="UniProtKB-SubCell"/>
</dbReference>
<dbReference type="GO" id="GO:0005829">
    <property type="term" value="C:cytosol"/>
    <property type="evidence" value="ECO:0007669"/>
    <property type="project" value="TreeGrafter"/>
</dbReference>
<comment type="subcellular location">
    <subcellularLocation>
        <location evidence="1 6">Nucleus</location>
    </subcellularLocation>
</comment>
<protein>
    <recommendedName>
        <fullName evidence="11">Transfer RNA methyltransferase 82</fullName>
    </recommendedName>
</protein>
<dbReference type="HAMAP" id="MF_03056">
    <property type="entry name" value="TRM82"/>
    <property type="match status" value="1"/>
</dbReference>
<evidence type="ECO:0000313" key="9">
    <source>
        <dbReference type="EMBL" id="KAJ1928891.1"/>
    </source>
</evidence>
<feature type="repeat" description="WD" evidence="7">
    <location>
        <begin position="138"/>
        <end position="163"/>
    </location>
</feature>
<proteinExistence type="inferred from homology"/>
<dbReference type="AlphaFoldDB" id="A0A9W8AKT5"/>
<reference evidence="9" key="1">
    <citation type="submission" date="2022-07" db="EMBL/GenBank/DDBJ databases">
        <title>Phylogenomic reconstructions and comparative analyses of Kickxellomycotina fungi.</title>
        <authorList>
            <person name="Reynolds N.K."/>
            <person name="Stajich J.E."/>
            <person name="Barry K."/>
            <person name="Grigoriev I.V."/>
            <person name="Crous P."/>
            <person name="Smith M.E."/>
        </authorList>
    </citation>
    <scope>NUCLEOTIDE SEQUENCE</scope>
    <source>
        <strain evidence="9">RSA 861</strain>
    </source>
</reference>
<dbReference type="InterPro" id="IPR028884">
    <property type="entry name" value="Trm82"/>
</dbReference>
<evidence type="ECO:0000313" key="10">
    <source>
        <dbReference type="Proteomes" id="UP001150569"/>
    </source>
</evidence>
<keyword evidence="10" id="KW-1185">Reference proteome</keyword>
<keyword evidence="4 6" id="KW-0677">Repeat</keyword>
<dbReference type="PANTHER" id="PTHR16288:SF0">
    <property type="entry name" value="TRNA (GUANINE-N(7)-)-METHYLTRANSFERASE NON-CATALYTIC SUBUNIT WDR4"/>
    <property type="match status" value="1"/>
</dbReference>
<dbReference type="PANTHER" id="PTHR16288">
    <property type="entry name" value="WD40 REPEAT PROTEIN 4"/>
    <property type="match status" value="1"/>
</dbReference>
<evidence type="ECO:0000256" key="2">
    <source>
        <dbReference type="ARBA" id="ARBA00022574"/>
    </source>
</evidence>
<comment type="caution">
    <text evidence="9">The sequence shown here is derived from an EMBL/GenBank/DDBJ whole genome shotgun (WGS) entry which is preliminary data.</text>
</comment>
<evidence type="ECO:0000256" key="4">
    <source>
        <dbReference type="ARBA" id="ARBA00022737"/>
    </source>
</evidence>
<evidence type="ECO:0000256" key="6">
    <source>
        <dbReference type="HAMAP-Rule" id="MF_03056"/>
    </source>
</evidence>
<dbReference type="PROSITE" id="PS50082">
    <property type="entry name" value="WD_REPEATS_2"/>
    <property type="match status" value="1"/>
</dbReference>
<dbReference type="EMBL" id="JANBPT010000055">
    <property type="protein sequence ID" value="KAJ1928891.1"/>
    <property type="molecule type" value="Genomic_DNA"/>
</dbReference>
<dbReference type="SUPFAM" id="SSF50978">
    <property type="entry name" value="WD40 repeat-like"/>
    <property type="match status" value="1"/>
</dbReference>
<evidence type="ECO:0000256" key="5">
    <source>
        <dbReference type="ARBA" id="ARBA00023242"/>
    </source>
</evidence>
<dbReference type="SMART" id="SM00320">
    <property type="entry name" value="WD40"/>
    <property type="match status" value="3"/>
</dbReference>
<comment type="similarity">
    <text evidence="6">Belongs to the WD repeat TRM82 family.</text>
</comment>
<dbReference type="OrthoDB" id="339900at2759"/>
<dbReference type="InterPro" id="IPR036322">
    <property type="entry name" value="WD40_repeat_dom_sf"/>
</dbReference>
<accession>A0A9W8AKT5</accession>
<evidence type="ECO:0000256" key="1">
    <source>
        <dbReference type="ARBA" id="ARBA00004123"/>
    </source>
</evidence>
<dbReference type="Gene3D" id="2.130.10.10">
    <property type="entry name" value="YVTN repeat-like/Quinoprotein amine dehydrogenase"/>
    <property type="match status" value="1"/>
</dbReference>
<name>A0A9W8AKT5_9FUNG</name>
<organism evidence="9 10">
    <name type="scientific">Tieghemiomyces parasiticus</name>
    <dbReference type="NCBI Taxonomy" id="78921"/>
    <lineage>
        <taxon>Eukaryota</taxon>
        <taxon>Fungi</taxon>
        <taxon>Fungi incertae sedis</taxon>
        <taxon>Zoopagomycota</taxon>
        <taxon>Kickxellomycotina</taxon>
        <taxon>Dimargaritomycetes</taxon>
        <taxon>Dimargaritales</taxon>
        <taxon>Dimargaritaceae</taxon>
        <taxon>Tieghemiomyces</taxon>
    </lineage>
</organism>